<evidence type="ECO:0000256" key="1">
    <source>
        <dbReference type="ARBA" id="ARBA00006594"/>
    </source>
</evidence>
<dbReference type="PANTHER" id="PTHR30481:SF2">
    <property type="entry name" value="SITE-SPECIFIC DNA-METHYLTRANSFERASE (ADENINE-SPECIFIC)"/>
    <property type="match status" value="1"/>
</dbReference>
<dbReference type="InterPro" id="IPR029063">
    <property type="entry name" value="SAM-dependent_MTases_sf"/>
</dbReference>
<protein>
    <recommendedName>
        <fullName evidence="2">site-specific DNA-methyltransferase (adenine-specific)</fullName>
        <ecNumber evidence="2">2.1.1.72</ecNumber>
    </recommendedName>
</protein>
<dbReference type="GO" id="GO:0006298">
    <property type="term" value="P:mismatch repair"/>
    <property type="evidence" value="ECO:0007669"/>
    <property type="project" value="TreeGrafter"/>
</dbReference>
<evidence type="ECO:0000256" key="5">
    <source>
        <dbReference type="ARBA" id="ARBA00022691"/>
    </source>
</evidence>
<evidence type="ECO:0000256" key="2">
    <source>
        <dbReference type="ARBA" id="ARBA00011900"/>
    </source>
</evidence>
<dbReference type="GO" id="GO:0032259">
    <property type="term" value="P:methylation"/>
    <property type="evidence" value="ECO:0007669"/>
    <property type="project" value="UniProtKB-KW"/>
</dbReference>
<dbReference type="GO" id="GO:0009007">
    <property type="term" value="F:site-specific DNA-methyltransferase (adenine-specific) activity"/>
    <property type="evidence" value="ECO:0007669"/>
    <property type="project" value="UniProtKB-EC"/>
</dbReference>
<accession>A0AB36TJA7</accession>
<proteinExistence type="inferred from homology"/>
<evidence type="ECO:0000313" key="8">
    <source>
        <dbReference type="Proteomes" id="UP000223596"/>
    </source>
</evidence>
<dbReference type="Proteomes" id="UP000223596">
    <property type="component" value="Unassembled WGS sequence"/>
</dbReference>
<comment type="catalytic activity">
    <reaction evidence="6">
        <text>a 2'-deoxyadenosine in DNA + S-adenosyl-L-methionine = an N(6)-methyl-2'-deoxyadenosine in DNA + S-adenosyl-L-homocysteine + H(+)</text>
        <dbReference type="Rhea" id="RHEA:15197"/>
        <dbReference type="Rhea" id="RHEA-COMP:12418"/>
        <dbReference type="Rhea" id="RHEA-COMP:12419"/>
        <dbReference type="ChEBI" id="CHEBI:15378"/>
        <dbReference type="ChEBI" id="CHEBI:57856"/>
        <dbReference type="ChEBI" id="CHEBI:59789"/>
        <dbReference type="ChEBI" id="CHEBI:90615"/>
        <dbReference type="ChEBI" id="CHEBI:90616"/>
        <dbReference type="EC" id="2.1.1.72"/>
    </reaction>
</comment>
<comment type="caution">
    <text evidence="7">The sequence shown here is derived from an EMBL/GenBank/DDBJ whole genome shotgun (WGS) entry which is preliminary data.</text>
</comment>
<dbReference type="GO" id="GO:0009307">
    <property type="term" value="P:DNA restriction-modification system"/>
    <property type="evidence" value="ECO:0007669"/>
    <property type="project" value="InterPro"/>
</dbReference>
<dbReference type="GO" id="GO:1904047">
    <property type="term" value="F:S-adenosyl-L-methionine binding"/>
    <property type="evidence" value="ECO:0007669"/>
    <property type="project" value="TreeGrafter"/>
</dbReference>
<dbReference type="EMBL" id="PDBW01000001">
    <property type="protein sequence ID" value="PFH03954.1"/>
    <property type="molecule type" value="Genomic_DNA"/>
</dbReference>
<dbReference type="Gene3D" id="3.40.50.150">
    <property type="entry name" value="Vaccinia Virus protein VP39"/>
    <property type="match status" value="1"/>
</dbReference>
<dbReference type="InterPro" id="IPR012327">
    <property type="entry name" value="MeTrfase_D12"/>
</dbReference>
<organism evidence="7 8">
    <name type="scientific">Acetivibrio thermocellus AD2</name>
    <dbReference type="NCBI Taxonomy" id="1138384"/>
    <lineage>
        <taxon>Bacteria</taxon>
        <taxon>Bacillati</taxon>
        <taxon>Bacillota</taxon>
        <taxon>Clostridia</taxon>
        <taxon>Eubacteriales</taxon>
        <taxon>Oscillospiraceae</taxon>
        <taxon>Acetivibrio</taxon>
    </lineage>
</organism>
<dbReference type="InterPro" id="IPR023095">
    <property type="entry name" value="Ade_MeTrfase_dom_2"/>
</dbReference>
<dbReference type="SUPFAM" id="SSF53335">
    <property type="entry name" value="S-adenosyl-L-methionine-dependent methyltransferases"/>
    <property type="match status" value="1"/>
</dbReference>
<evidence type="ECO:0000256" key="4">
    <source>
        <dbReference type="ARBA" id="ARBA00022679"/>
    </source>
</evidence>
<dbReference type="EC" id="2.1.1.72" evidence="2"/>
<keyword evidence="4" id="KW-0808">Transferase</keyword>
<gene>
    <name evidence="7" type="ORF">M972_112773</name>
</gene>
<name>A0AB36TJA7_ACETH</name>
<reference evidence="7 8" key="1">
    <citation type="submission" date="2017-09" db="EMBL/GenBank/DDBJ databases">
        <title>Evaluation of Pacific Biosciences Sequencing Technology to Finishing C. thermocellum Genome Sequences.</title>
        <authorList>
            <person name="Brown S."/>
        </authorList>
    </citation>
    <scope>NUCLEOTIDE SEQUENCE [LARGE SCALE GENOMIC DNA]</scope>
    <source>
        <strain evidence="7 8">AD2</strain>
    </source>
</reference>
<dbReference type="Pfam" id="PF02086">
    <property type="entry name" value="MethyltransfD12"/>
    <property type="match status" value="1"/>
</dbReference>
<dbReference type="RefSeq" id="WP_003519497.1">
    <property type="nucleotide sequence ID" value="NZ_CP013828.1"/>
</dbReference>
<dbReference type="AlphaFoldDB" id="A0AB36TJA7"/>
<evidence type="ECO:0000313" key="7">
    <source>
        <dbReference type="EMBL" id="PFH03954.1"/>
    </source>
</evidence>
<dbReference type="PIRSF" id="PIRSF000398">
    <property type="entry name" value="M_m6A_EcoRV"/>
    <property type="match status" value="1"/>
</dbReference>
<sequence length="291" mass="34203">MIKSPLRYPGGKSKLIEYIKRLIISEGLTGCDFYEVYAGGASVSINLLADRVVKRIIINEKDPLVYSFWYSVFFKTKELCDLIYSTPITLEKWYEMSKYRNPNFIHDKSVVEMGFACLFLNRTNFSGILNANMLGGTKQKSKYKIDCRFNKEKIIKLINEISQMKENVEVYNLDAIDFMKAKVPKTYKGLSFVYLDPPYYKQGKKLYRYYYEDDEHIILSEYILKQPFNWLISYDKHDFIEKLYSKKNIAIRSIYFDYSVHTSKRNQEEILISNLEIPPIEGIVEAKKIPG</sequence>
<dbReference type="Gene3D" id="1.10.1020.10">
    <property type="entry name" value="Adenine-specific Methyltransferase, Domain 2"/>
    <property type="match status" value="1"/>
</dbReference>
<dbReference type="InterPro" id="IPR012263">
    <property type="entry name" value="M_m6A_EcoRV"/>
</dbReference>
<dbReference type="PANTHER" id="PTHR30481">
    <property type="entry name" value="DNA ADENINE METHYLASE"/>
    <property type="match status" value="1"/>
</dbReference>
<dbReference type="PRINTS" id="PR00505">
    <property type="entry name" value="D12N6MTFRASE"/>
</dbReference>
<dbReference type="GO" id="GO:0043565">
    <property type="term" value="F:sequence-specific DNA binding"/>
    <property type="evidence" value="ECO:0007669"/>
    <property type="project" value="TreeGrafter"/>
</dbReference>
<evidence type="ECO:0000256" key="3">
    <source>
        <dbReference type="ARBA" id="ARBA00022603"/>
    </source>
</evidence>
<evidence type="ECO:0000256" key="6">
    <source>
        <dbReference type="ARBA" id="ARBA00047942"/>
    </source>
</evidence>
<keyword evidence="5" id="KW-0949">S-adenosyl-L-methionine</keyword>
<comment type="similarity">
    <text evidence="1">Belongs to the N(4)/N(6)-methyltransferase family.</text>
</comment>
<keyword evidence="3 7" id="KW-0489">Methyltransferase</keyword>